<dbReference type="RefSeq" id="WP_207334314.1">
    <property type="nucleotide sequence ID" value="NZ_JAFMYU010000003.1"/>
</dbReference>
<dbReference type="AlphaFoldDB" id="A0A939G1M2"/>
<accession>A0A939G1M2</accession>
<evidence type="ECO:0000313" key="2">
    <source>
        <dbReference type="Proteomes" id="UP000664795"/>
    </source>
</evidence>
<comment type="caution">
    <text evidence="1">The sequence shown here is derived from an EMBL/GenBank/DDBJ whole genome shotgun (WGS) entry which is preliminary data.</text>
</comment>
<keyword evidence="2" id="KW-1185">Reference proteome</keyword>
<name>A0A939G1M2_9BACT</name>
<gene>
    <name evidence="1" type="ORF">J2I48_05045</name>
</gene>
<dbReference type="EMBL" id="JAFMYU010000003">
    <property type="protein sequence ID" value="MBO0930349.1"/>
    <property type="molecule type" value="Genomic_DNA"/>
</dbReference>
<organism evidence="1 2">
    <name type="scientific">Fibrella aquatilis</name>
    <dbReference type="NCBI Taxonomy" id="2817059"/>
    <lineage>
        <taxon>Bacteria</taxon>
        <taxon>Pseudomonadati</taxon>
        <taxon>Bacteroidota</taxon>
        <taxon>Cytophagia</taxon>
        <taxon>Cytophagales</taxon>
        <taxon>Spirosomataceae</taxon>
        <taxon>Fibrella</taxon>
    </lineage>
</organism>
<protein>
    <submittedName>
        <fullName evidence="1">Uncharacterized protein</fullName>
    </submittedName>
</protein>
<proteinExistence type="predicted"/>
<evidence type="ECO:0000313" key="1">
    <source>
        <dbReference type="EMBL" id="MBO0930349.1"/>
    </source>
</evidence>
<reference evidence="1 2" key="1">
    <citation type="submission" date="2021-03" db="EMBL/GenBank/DDBJ databases">
        <title>Fibrella sp. HMF5036 genome sequencing and assembly.</title>
        <authorList>
            <person name="Kang H."/>
            <person name="Kim H."/>
            <person name="Bae S."/>
            <person name="Joh K."/>
        </authorList>
    </citation>
    <scope>NUCLEOTIDE SEQUENCE [LARGE SCALE GENOMIC DNA]</scope>
    <source>
        <strain evidence="1 2">HMF5036</strain>
    </source>
</reference>
<dbReference type="Proteomes" id="UP000664795">
    <property type="component" value="Unassembled WGS sequence"/>
</dbReference>
<sequence>MSQSVSSIHAPGRGTAVAAQNTDLSEAIMVSIPVAQLDRLKAAYAQMLTEKVQMERDVSVLMTTGRRLMALFQGKNILKTASQVMRHPEKHKAEFAELEALYLKYQHLMPADGH</sequence>